<dbReference type="Proteomes" id="UP001066276">
    <property type="component" value="Chromosome 9"/>
</dbReference>
<dbReference type="EMBL" id="JANPWB010000013">
    <property type="protein sequence ID" value="KAJ1103185.1"/>
    <property type="molecule type" value="Genomic_DNA"/>
</dbReference>
<protein>
    <submittedName>
        <fullName evidence="2">Uncharacterized protein</fullName>
    </submittedName>
</protein>
<name>A0AAV7MHD5_PLEWA</name>
<accession>A0AAV7MHD5</accession>
<reference evidence="2" key="1">
    <citation type="journal article" date="2022" name="bioRxiv">
        <title>Sequencing and chromosome-scale assembly of the giantPleurodeles waltlgenome.</title>
        <authorList>
            <person name="Brown T."/>
            <person name="Elewa A."/>
            <person name="Iarovenko S."/>
            <person name="Subramanian E."/>
            <person name="Araus A.J."/>
            <person name="Petzold A."/>
            <person name="Susuki M."/>
            <person name="Suzuki K.-i.T."/>
            <person name="Hayashi T."/>
            <person name="Toyoda A."/>
            <person name="Oliveira C."/>
            <person name="Osipova E."/>
            <person name="Leigh N.D."/>
            <person name="Simon A."/>
            <person name="Yun M.H."/>
        </authorList>
    </citation>
    <scope>NUCLEOTIDE SEQUENCE</scope>
    <source>
        <strain evidence="2">20211129_DDA</strain>
        <tissue evidence="2">Liver</tissue>
    </source>
</reference>
<proteinExistence type="predicted"/>
<feature type="compositionally biased region" description="Low complexity" evidence="1">
    <location>
        <begin position="229"/>
        <end position="246"/>
    </location>
</feature>
<dbReference type="AlphaFoldDB" id="A0AAV7MHD5"/>
<evidence type="ECO:0000256" key="1">
    <source>
        <dbReference type="SAM" id="MobiDB-lite"/>
    </source>
</evidence>
<feature type="region of interest" description="Disordered" evidence="1">
    <location>
        <begin position="174"/>
        <end position="246"/>
    </location>
</feature>
<evidence type="ECO:0000313" key="3">
    <source>
        <dbReference type="Proteomes" id="UP001066276"/>
    </source>
</evidence>
<feature type="region of interest" description="Disordered" evidence="1">
    <location>
        <begin position="1"/>
        <end position="64"/>
    </location>
</feature>
<organism evidence="2 3">
    <name type="scientific">Pleurodeles waltl</name>
    <name type="common">Iberian ribbed newt</name>
    <dbReference type="NCBI Taxonomy" id="8319"/>
    <lineage>
        <taxon>Eukaryota</taxon>
        <taxon>Metazoa</taxon>
        <taxon>Chordata</taxon>
        <taxon>Craniata</taxon>
        <taxon>Vertebrata</taxon>
        <taxon>Euteleostomi</taxon>
        <taxon>Amphibia</taxon>
        <taxon>Batrachia</taxon>
        <taxon>Caudata</taxon>
        <taxon>Salamandroidea</taxon>
        <taxon>Salamandridae</taxon>
        <taxon>Pleurodelinae</taxon>
        <taxon>Pleurodeles</taxon>
    </lineage>
</organism>
<gene>
    <name evidence="2" type="ORF">NDU88_000612</name>
</gene>
<comment type="caution">
    <text evidence="2">The sequence shown here is derived from an EMBL/GenBank/DDBJ whole genome shotgun (WGS) entry which is preliminary data.</text>
</comment>
<feature type="region of interest" description="Disordered" evidence="1">
    <location>
        <begin position="271"/>
        <end position="356"/>
    </location>
</feature>
<keyword evidence="3" id="KW-1185">Reference proteome</keyword>
<feature type="compositionally biased region" description="Low complexity" evidence="1">
    <location>
        <begin position="294"/>
        <end position="310"/>
    </location>
</feature>
<sequence>MASHLPPQRQPRVHQAALGSVRSAKDVGAQASSRGVGHQAPRWIRGPRGRQGCHPSVTAGPQTYPMGGEHLSRWISRPGNILLAGFLGTTVIYQVSPMPSWLSGCHSSDVHDILVSWCPSAILGMGPTTATRVSPTVFPLLLSGQSCFCTPRPRGGGPGPPVVRLAQCCDPAATDRRHRAGPDRSPPSTTAGRPDLLSPPGPVTSFRPKLGPSHGAHLTPGLDGEGGKSSSSCAPSPAPPSQALAPRESGCLLGLRFGSCGSPPSHYHPGHGLNATWPAPEGKQPVSGGDPLQGASSWSGPAGPGVLRAPPRSPGKRGRPRRPPVAPDRCEVPAHGAGSPRSPPQRRPGRELTLRH</sequence>
<evidence type="ECO:0000313" key="2">
    <source>
        <dbReference type="EMBL" id="KAJ1103185.1"/>
    </source>
</evidence>